<sequence length="93" mass="10835">MSAQAANPDFRHRTPPELKVILDSDAALAEKWQGLTPLARNEWICWTISAKQEQTREKRRARLKEEVLEGKKRPCCWPGCPHRRESARKWVDA</sequence>
<reference evidence="1 2" key="1">
    <citation type="submission" date="2023-03" db="EMBL/GenBank/DDBJ databases">
        <title>Altererythrobacter sp. CAU 1644 isolated from sand.</title>
        <authorList>
            <person name="Kim W."/>
        </authorList>
    </citation>
    <scope>NUCLEOTIDE SEQUENCE [LARGE SCALE GENOMIC DNA]</scope>
    <source>
        <strain evidence="1 2">CAU 1644</strain>
    </source>
</reference>
<evidence type="ECO:0000313" key="2">
    <source>
        <dbReference type="Proteomes" id="UP001215827"/>
    </source>
</evidence>
<name>A0ABY8FVV1_9SPHN</name>
<evidence type="ECO:0000313" key="1">
    <source>
        <dbReference type="EMBL" id="WFL77301.1"/>
    </source>
</evidence>
<dbReference type="EMBL" id="CP121106">
    <property type="protein sequence ID" value="WFL77301.1"/>
    <property type="molecule type" value="Genomic_DNA"/>
</dbReference>
<accession>A0ABY8FVV1</accession>
<gene>
    <name evidence="1" type="ORF">P7228_15120</name>
</gene>
<dbReference type="Pfam" id="PF13376">
    <property type="entry name" value="OmdA"/>
    <property type="match status" value="1"/>
</dbReference>
<dbReference type="RefSeq" id="WP_278016059.1">
    <property type="nucleotide sequence ID" value="NZ_CP121106.1"/>
</dbReference>
<protein>
    <submittedName>
        <fullName evidence="1">YdeI/OmpD-associated family protein</fullName>
    </submittedName>
</protein>
<dbReference type="Proteomes" id="UP001215827">
    <property type="component" value="Chromosome"/>
</dbReference>
<keyword evidence="2" id="KW-1185">Reference proteome</keyword>
<organism evidence="1 2">
    <name type="scientific">Altererythrobacter arenosus</name>
    <dbReference type="NCBI Taxonomy" id="3032592"/>
    <lineage>
        <taxon>Bacteria</taxon>
        <taxon>Pseudomonadati</taxon>
        <taxon>Pseudomonadota</taxon>
        <taxon>Alphaproteobacteria</taxon>
        <taxon>Sphingomonadales</taxon>
        <taxon>Erythrobacteraceae</taxon>
        <taxon>Altererythrobacter</taxon>
    </lineage>
</organism>
<proteinExistence type="predicted"/>